<dbReference type="SUPFAM" id="SSF49373">
    <property type="entry name" value="Invasin/intimin cell-adhesion fragments"/>
    <property type="match status" value="3"/>
</dbReference>
<dbReference type="Gene3D" id="2.60.40.1080">
    <property type="match status" value="3"/>
</dbReference>
<dbReference type="AlphaFoldDB" id="A0A9D9EFR6"/>
<protein>
    <submittedName>
        <fullName evidence="3">Ig domain-containing protein</fullName>
    </submittedName>
</protein>
<accession>A0A9D9EFR6</accession>
<name>A0A9D9EFR6_9BACT</name>
<reference evidence="3" key="1">
    <citation type="submission" date="2020-10" db="EMBL/GenBank/DDBJ databases">
        <authorList>
            <person name="Gilroy R."/>
        </authorList>
    </citation>
    <scope>NUCLEOTIDE SEQUENCE</scope>
    <source>
        <strain evidence="3">D5-748</strain>
    </source>
</reference>
<feature type="domain" description="BIG2" evidence="2">
    <location>
        <begin position="196"/>
        <end position="273"/>
    </location>
</feature>
<evidence type="ECO:0000256" key="1">
    <source>
        <dbReference type="SAM" id="SignalP"/>
    </source>
</evidence>
<sequence length="451" mass="48157">MKTKVFFASALALVLAGLISGCNADDLQEKTAVQKVSLSQSELTLDLGAAVRLEVVVEPENADYDSVEWISSSESVATVDDDGLVSAVGLGDAVITARAGGQMAQCNVTVIKPEVTEITLDCNEKDILIGESFDITASYKPENVPDVTIVWSSSNASVANVTQSGHVTGNGVGEAVITASVGDVSAKCTVNVLPIEAESVTLNKSELTLEVSDSERLTATVGPVNTTDKTVTWSSSDDKVATVSSDGTVTAVSPGTAVVTATCGKASGTCNVTVTEMTGTRYKLGDTYTTEDGKTGFVFWITDNGRHGKILSTESLNMFTVVWSTENELVGASSLDDGRANTEKVWSMPNYPDAYPAFKWIDDNFGQDWYMLSQEEVADFFKNLINDPNFKSLLNSNGIYPASMDTSTERSSGEYVYLTYTSYNNTYSVSTWPKGGSEGLGVWEVRAAYEF</sequence>
<dbReference type="Pfam" id="PF02368">
    <property type="entry name" value="Big_2"/>
    <property type="match status" value="3"/>
</dbReference>
<feature type="chain" id="PRO_5038671260" evidence="1">
    <location>
        <begin position="25"/>
        <end position="451"/>
    </location>
</feature>
<feature type="domain" description="BIG2" evidence="2">
    <location>
        <begin position="32"/>
        <end position="109"/>
    </location>
</feature>
<dbReference type="PROSITE" id="PS51257">
    <property type="entry name" value="PROKAR_LIPOPROTEIN"/>
    <property type="match status" value="1"/>
</dbReference>
<dbReference type="InterPro" id="IPR008964">
    <property type="entry name" value="Invasin/intimin_cell_adhesion"/>
</dbReference>
<keyword evidence="1" id="KW-0732">Signal</keyword>
<evidence type="ECO:0000259" key="2">
    <source>
        <dbReference type="SMART" id="SM00635"/>
    </source>
</evidence>
<feature type="signal peptide" evidence="1">
    <location>
        <begin position="1"/>
        <end position="24"/>
    </location>
</feature>
<dbReference type="EMBL" id="JADIMO010000105">
    <property type="protein sequence ID" value="MBO8445691.1"/>
    <property type="molecule type" value="Genomic_DNA"/>
</dbReference>
<gene>
    <name evidence="3" type="ORF">IAC23_08385</name>
</gene>
<evidence type="ECO:0000313" key="4">
    <source>
        <dbReference type="Proteomes" id="UP000823619"/>
    </source>
</evidence>
<reference evidence="3" key="2">
    <citation type="journal article" date="2021" name="PeerJ">
        <title>Extensive microbial diversity within the chicken gut microbiome revealed by metagenomics and culture.</title>
        <authorList>
            <person name="Gilroy R."/>
            <person name="Ravi A."/>
            <person name="Getino M."/>
            <person name="Pursley I."/>
            <person name="Horton D.L."/>
            <person name="Alikhan N.F."/>
            <person name="Baker D."/>
            <person name="Gharbi K."/>
            <person name="Hall N."/>
            <person name="Watson M."/>
            <person name="Adriaenssens E.M."/>
            <person name="Foster-Nyarko E."/>
            <person name="Jarju S."/>
            <person name="Secka A."/>
            <person name="Antonio M."/>
            <person name="Oren A."/>
            <person name="Chaudhuri R.R."/>
            <person name="La Ragione R."/>
            <person name="Hildebrand F."/>
            <person name="Pallen M.J."/>
        </authorList>
    </citation>
    <scope>NUCLEOTIDE SEQUENCE</scope>
    <source>
        <strain evidence="3">D5-748</strain>
    </source>
</reference>
<dbReference type="InterPro" id="IPR003343">
    <property type="entry name" value="Big_2"/>
</dbReference>
<dbReference type="Proteomes" id="UP000823619">
    <property type="component" value="Unassembled WGS sequence"/>
</dbReference>
<organism evidence="3 4">
    <name type="scientific">Candidatus Cryptobacteroides merdavium</name>
    <dbReference type="NCBI Taxonomy" id="2840769"/>
    <lineage>
        <taxon>Bacteria</taxon>
        <taxon>Pseudomonadati</taxon>
        <taxon>Bacteroidota</taxon>
        <taxon>Bacteroidia</taxon>
        <taxon>Bacteroidales</taxon>
        <taxon>Candidatus Cryptobacteroides</taxon>
    </lineage>
</organism>
<comment type="caution">
    <text evidence="3">The sequence shown here is derived from an EMBL/GenBank/DDBJ whole genome shotgun (WGS) entry which is preliminary data.</text>
</comment>
<evidence type="ECO:0000313" key="3">
    <source>
        <dbReference type="EMBL" id="MBO8445691.1"/>
    </source>
</evidence>
<dbReference type="SMART" id="SM00635">
    <property type="entry name" value="BID_2"/>
    <property type="match status" value="3"/>
</dbReference>
<proteinExistence type="predicted"/>
<feature type="domain" description="BIG2" evidence="2">
    <location>
        <begin position="114"/>
        <end position="191"/>
    </location>
</feature>